<keyword evidence="7 8" id="KW-0472">Membrane</keyword>
<feature type="transmembrane region" description="Helical" evidence="8">
    <location>
        <begin position="383"/>
        <end position="404"/>
    </location>
</feature>
<evidence type="ECO:0000256" key="4">
    <source>
        <dbReference type="ARBA" id="ARBA00022519"/>
    </source>
</evidence>
<evidence type="ECO:0000256" key="8">
    <source>
        <dbReference type="SAM" id="Phobius"/>
    </source>
</evidence>
<evidence type="ECO:0000259" key="9">
    <source>
        <dbReference type="Pfam" id="PF00482"/>
    </source>
</evidence>
<dbReference type="GO" id="GO:0005886">
    <property type="term" value="C:plasma membrane"/>
    <property type="evidence" value="ECO:0007669"/>
    <property type="project" value="UniProtKB-SubCell"/>
</dbReference>
<proteinExistence type="inferred from homology"/>
<feature type="domain" description="Type II secretion system protein GspF" evidence="9">
    <location>
        <begin position="281"/>
        <end position="402"/>
    </location>
</feature>
<dbReference type="FunFam" id="1.20.81.30:FF:000001">
    <property type="entry name" value="Type II secretion system protein F"/>
    <property type="match status" value="2"/>
</dbReference>
<comment type="caution">
    <text evidence="10">The sequence shown here is derived from an EMBL/GenBank/DDBJ whole genome shotgun (WGS) entry which is preliminary data.</text>
</comment>
<keyword evidence="6 8" id="KW-1133">Transmembrane helix</keyword>
<dbReference type="InterPro" id="IPR018076">
    <property type="entry name" value="T2SS_GspF_dom"/>
</dbReference>
<feature type="transmembrane region" description="Helical" evidence="8">
    <location>
        <begin position="173"/>
        <end position="206"/>
    </location>
</feature>
<evidence type="ECO:0000256" key="2">
    <source>
        <dbReference type="ARBA" id="ARBA00005745"/>
    </source>
</evidence>
<evidence type="ECO:0000256" key="6">
    <source>
        <dbReference type="ARBA" id="ARBA00022989"/>
    </source>
</evidence>
<feature type="transmembrane region" description="Helical" evidence="8">
    <location>
        <begin position="226"/>
        <end position="245"/>
    </location>
</feature>
<dbReference type="InterPro" id="IPR003004">
    <property type="entry name" value="GspF/PilC"/>
</dbReference>
<keyword evidence="5 8" id="KW-0812">Transmembrane</keyword>
<dbReference type="InterPro" id="IPR042094">
    <property type="entry name" value="T2SS_GspF_sf"/>
</dbReference>
<name>A0A7C4RNQ6_9BACT</name>
<protein>
    <submittedName>
        <fullName evidence="10">Type II secretion system protein GspF</fullName>
    </submittedName>
</protein>
<dbReference type="EMBL" id="DSUH01000029">
    <property type="protein sequence ID" value="HGU31493.1"/>
    <property type="molecule type" value="Genomic_DNA"/>
</dbReference>
<evidence type="ECO:0000313" key="10">
    <source>
        <dbReference type="EMBL" id="HGU31493.1"/>
    </source>
</evidence>
<comment type="subcellular location">
    <subcellularLocation>
        <location evidence="1">Cell inner membrane</location>
        <topology evidence="1">Multi-pass membrane protein</topology>
    </subcellularLocation>
</comment>
<organism evidence="10">
    <name type="scientific">Desulfatirhabdium butyrativorans</name>
    <dbReference type="NCBI Taxonomy" id="340467"/>
    <lineage>
        <taxon>Bacteria</taxon>
        <taxon>Pseudomonadati</taxon>
        <taxon>Thermodesulfobacteriota</taxon>
        <taxon>Desulfobacteria</taxon>
        <taxon>Desulfobacterales</taxon>
        <taxon>Desulfatirhabdiaceae</taxon>
        <taxon>Desulfatirhabdium</taxon>
    </lineage>
</organism>
<sequence length="413" mass="44519">MPVFSYTALTPAGKSVSGFLDAESSAAARRRLRQSDLYPTRIEAIEAAAVSGSGSGGAGWLERIPKRRIGLDALATMTRQLAALVSANIPLVQALGTLIPHLSGTALQHRLTQVKSDMLEGKSFSAALARHPSAFPSVYVNMVRAGETSGTLDLVLNRLADILQKQRHLRNRIWTATIYPLFLTVTGLAILVFLVAVVVPGMVQIFADMKQTLPLPTRILIRTGDIVSKWGWLMGLAAVAGLAGFRRALKNEAIRKVLDRRLIRLPLIGGLQTQLLTARIARTLGSLLSSGVPMLTAIDIVGSVSGNHSFSDALKAVRTKLEQGRPLAASLEESGVFPQLSIQMIRVGEQTGELERMLDNVADFFDGESEARIARLVSIVEPCLILAMGLVVGFVVLSVCMPIFDMNRLVRVG</sequence>
<evidence type="ECO:0000256" key="1">
    <source>
        <dbReference type="ARBA" id="ARBA00004429"/>
    </source>
</evidence>
<dbReference type="PRINTS" id="PR00812">
    <property type="entry name" value="BCTERIALGSPF"/>
</dbReference>
<evidence type="ECO:0000256" key="3">
    <source>
        <dbReference type="ARBA" id="ARBA00022475"/>
    </source>
</evidence>
<evidence type="ECO:0000256" key="5">
    <source>
        <dbReference type="ARBA" id="ARBA00022692"/>
    </source>
</evidence>
<dbReference type="AlphaFoldDB" id="A0A7C4RNQ6"/>
<dbReference type="PANTHER" id="PTHR30012:SF0">
    <property type="entry name" value="TYPE II SECRETION SYSTEM PROTEIN F-RELATED"/>
    <property type="match status" value="1"/>
</dbReference>
<accession>A0A7C4RNQ6</accession>
<reference evidence="10" key="1">
    <citation type="journal article" date="2020" name="mSystems">
        <title>Genome- and Community-Level Interaction Insights into Carbon Utilization and Element Cycling Functions of Hydrothermarchaeota in Hydrothermal Sediment.</title>
        <authorList>
            <person name="Zhou Z."/>
            <person name="Liu Y."/>
            <person name="Xu W."/>
            <person name="Pan J."/>
            <person name="Luo Z.H."/>
            <person name="Li M."/>
        </authorList>
    </citation>
    <scope>NUCLEOTIDE SEQUENCE [LARGE SCALE GENOMIC DNA]</scope>
    <source>
        <strain evidence="10">SpSt-477</strain>
    </source>
</reference>
<dbReference type="PANTHER" id="PTHR30012">
    <property type="entry name" value="GENERAL SECRETION PATHWAY PROTEIN"/>
    <property type="match status" value="1"/>
</dbReference>
<keyword evidence="3" id="KW-1003">Cell membrane</keyword>
<feature type="domain" description="Type II secretion system protein GspF" evidence="9">
    <location>
        <begin position="78"/>
        <end position="200"/>
    </location>
</feature>
<dbReference type="Pfam" id="PF00482">
    <property type="entry name" value="T2SSF"/>
    <property type="match status" value="2"/>
</dbReference>
<dbReference type="GO" id="GO:0015628">
    <property type="term" value="P:protein secretion by the type II secretion system"/>
    <property type="evidence" value="ECO:0007669"/>
    <property type="project" value="TreeGrafter"/>
</dbReference>
<gene>
    <name evidence="10" type="ORF">ENS29_01395</name>
</gene>
<evidence type="ECO:0000256" key="7">
    <source>
        <dbReference type="ARBA" id="ARBA00023136"/>
    </source>
</evidence>
<dbReference type="Gene3D" id="1.20.81.30">
    <property type="entry name" value="Type II secretion system (T2SS), domain F"/>
    <property type="match status" value="2"/>
</dbReference>
<keyword evidence="4" id="KW-0997">Cell inner membrane</keyword>
<comment type="similarity">
    <text evidence="2">Belongs to the GSP F family.</text>
</comment>